<dbReference type="AlphaFoldDB" id="A0A963YRA1"/>
<evidence type="ECO:0000313" key="2">
    <source>
        <dbReference type="EMBL" id="MCB8875406.1"/>
    </source>
</evidence>
<dbReference type="InterPro" id="IPR009288">
    <property type="entry name" value="AIG2-like_dom"/>
</dbReference>
<dbReference type="Gene3D" id="3.10.490.10">
    <property type="entry name" value="Gamma-glutamyl cyclotransferase-like"/>
    <property type="match status" value="1"/>
</dbReference>
<evidence type="ECO:0000259" key="1">
    <source>
        <dbReference type="Pfam" id="PF06094"/>
    </source>
</evidence>
<dbReference type="CDD" id="cd06661">
    <property type="entry name" value="GGCT_like"/>
    <property type="match status" value="1"/>
</dbReference>
<dbReference type="Proteomes" id="UP000708298">
    <property type="component" value="Unassembled WGS sequence"/>
</dbReference>
<name>A0A963YRA1_9PROT</name>
<keyword evidence="3" id="KW-1185">Reference proteome</keyword>
<dbReference type="SUPFAM" id="SSF110857">
    <property type="entry name" value="Gamma-glutamyl cyclotransferase-like"/>
    <property type="match status" value="1"/>
</dbReference>
<evidence type="ECO:0000313" key="3">
    <source>
        <dbReference type="Proteomes" id="UP000708298"/>
    </source>
</evidence>
<sequence length="130" mass="14653">MLIFLYGSLRDPVLLGQIAGDPRLGRSLRPARLSGYARVHIGGWSARYASVVRQPGSLVEGFVARLTAPAKPRLIAYEGSSYEMHRVRALIDGQHRMVGIWMARAVTRRVWSDPTDLKRIRMERSSTRHA</sequence>
<dbReference type="InterPro" id="IPR013024">
    <property type="entry name" value="GGCT-like"/>
</dbReference>
<gene>
    <name evidence="2" type="ORF">ASILVAE211_09460</name>
</gene>
<reference evidence="2" key="2">
    <citation type="submission" date="2021-01" db="EMBL/GenBank/DDBJ databases">
        <authorList>
            <person name="Mieszkin S."/>
            <person name="Pouder E."/>
            <person name="Alain K."/>
        </authorList>
    </citation>
    <scope>NUCLEOTIDE SEQUENCE</scope>
    <source>
        <strain evidence="2">HW T2.11</strain>
    </source>
</reference>
<reference evidence="2" key="1">
    <citation type="journal article" date="2021" name="Microorganisms">
        <title>Acidisoma silvae sp. nov. and Acidisomacellulosilytica sp. nov., Two Acidophilic Bacteria Isolated from Decaying Wood, Hydrolyzing Cellulose and Producing Poly-3-hydroxybutyrate.</title>
        <authorList>
            <person name="Mieszkin S."/>
            <person name="Pouder E."/>
            <person name="Uroz S."/>
            <person name="Simon-Colin C."/>
            <person name="Alain K."/>
        </authorList>
    </citation>
    <scope>NUCLEOTIDE SEQUENCE</scope>
    <source>
        <strain evidence="2">HW T2.11</strain>
    </source>
</reference>
<protein>
    <submittedName>
        <fullName evidence="2">Gamma-glutamylcyclotransferase</fullName>
    </submittedName>
</protein>
<organism evidence="2 3">
    <name type="scientific">Acidisoma silvae</name>
    <dbReference type="NCBI Taxonomy" id="2802396"/>
    <lineage>
        <taxon>Bacteria</taxon>
        <taxon>Pseudomonadati</taxon>
        <taxon>Pseudomonadota</taxon>
        <taxon>Alphaproteobacteria</taxon>
        <taxon>Acetobacterales</taxon>
        <taxon>Acidocellaceae</taxon>
        <taxon>Acidisoma</taxon>
    </lineage>
</organism>
<proteinExistence type="predicted"/>
<feature type="domain" description="Gamma-glutamylcyclotransferase AIG2-like" evidence="1">
    <location>
        <begin position="3"/>
        <end position="103"/>
    </location>
</feature>
<dbReference type="EMBL" id="JAESVB010000003">
    <property type="protein sequence ID" value="MCB8875406.1"/>
    <property type="molecule type" value="Genomic_DNA"/>
</dbReference>
<comment type="caution">
    <text evidence="2">The sequence shown here is derived from an EMBL/GenBank/DDBJ whole genome shotgun (WGS) entry which is preliminary data.</text>
</comment>
<dbReference type="RefSeq" id="WP_227321059.1">
    <property type="nucleotide sequence ID" value="NZ_JAESVB010000003.1"/>
</dbReference>
<accession>A0A963YRA1</accession>
<dbReference type="InterPro" id="IPR036568">
    <property type="entry name" value="GGCT-like_sf"/>
</dbReference>
<dbReference type="Pfam" id="PF06094">
    <property type="entry name" value="GGACT"/>
    <property type="match status" value="1"/>
</dbReference>